<accession>A0ABR8Z1H3</accession>
<dbReference type="EMBL" id="JACSPO010000001">
    <property type="protein sequence ID" value="MBD8061888.1"/>
    <property type="molecule type" value="Genomic_DNA"/>
</dbReference>
<comment type="caution">
    <text evidence="2">The sequence shown here is derived from an EMBL/GenBank/DDBJ whole genome shotgun (WGS) entry which is preliminary data.</text>
</comment>
<gene>
    <name evidence="2" type="ORF">H9624_06080</name>
</gene>
<reference evidence="2 3" key="1">
    <citation type="submission" date="2020-08" db="EMBL/GenBank/DDBJ databases">
        <title>A Genomic Blueprint of the Chicken Gut Microbiome.</title>
        <authorList>
            <person name="Gilroy R."/>
            <person name="Ravi A."/>
            <person name="Getino M."/>
            <person name="Pursley I."/>
            <person name="Horton D.L."/>
            <person name="Alikhan N.-F."/>
            <person name="Baker D."/>
            <person name="Gharbi K."/>
            <person name="Hall N."/>
            <person name="Watson M."/>
            <person name="Adriaenssens E.M."/>
            <person name="Foster-Nyarko E."/>
            <person name="Jarju S."/>
            <person name="Secka A."/>
            <person name="Antonio M."/>
            <person name="Oren A."/>
            <person name="Chaudhuri R."/>
            <person name="La Ragione R.M."/>
            <person name="Hildebrand F."/>
            <person name="Pallen M.J."/>
        </authorList>
    </citation>
    <scope>NUCLEOTIDE SEQUENCE [LARGE SCALE GENOMIC DNA]</scope>
    <source>
        <strain evidence="2 3">Sa1BUA1</strain>
    </source>
</reference>
<organism evidence="2 3">
    <name type="scientific">Oceanitalea stevensii</name>
    <dbReference type="NCBI Taxonomy" id="2763072"/>
    <lineage>
        <taxon>Bacteria</taxon>
        <taxon>Bacillati</taxon>
        <taxon>Actinomycetota</taxon>
        <taxon>Actinomycetes</taxon>
        <taxon>Micrococcales</taxon>
        <taxon>Bogoriellaceae</taxon>
        <taxon>Georgenia</taxon>
    </lineage>
</organism>
<proteinExistence type="predicted"/>
<keyword evidence="1" id="KW-1133">Transmembrane helix</keyword>
<keyword evidence="3" id="KW-1185">Reference proteome</keyword>
<keyword evidence="1" id="KW-0472">Membrane</keyword>
<feature type="transmembrane region" description="Helical" evidence="1">
    <location>
        <begin position="20"/>
        <end position="38"/>
    </location>
</feature>
<protein>
    <submittedName>
        <fullName evidence="2">Uncharacterized protein</fullName>
    </submittedName>
</protein>
<name>A0ABR8Z1H3_9MICO</name>
<keyword evidence="1" id="KW-0812">Transmembrane</keyword>
<evidence type="ECO:0000313" key="2">
    <source>
        <dbReference type="EMBL" id="MBD8061888.1"/>
    </source>
</evidence>
<evidence type="ECO:0000313" key="3">
    <source>
        <dbReference type="Proteomes" id="UP000661894"/>
    </source>
</evidence>
<sequence length="183" mass="19038">MTTTTERVLPAGTGRGKRRLLVLLPAVALVLGAALWWWTHPRAFADYGAGLGAVTEVGEATYFGLASPPRNLEILAARPLVVAGSADAAVTAVVCVAEDARSGVGIVDSEMVAESCRSLREPAGPVTPDDKLLVEVRGASAGTVAVDGVAVIYRDGVRRGTEVLDFDITVGVGLGITIEELEW</sequence>
<dbReference type="RefSeq" id="WP_251838942.1">
    <property type="nucleotide sequence ID" value="NZ_JACSPO010000001.1"/>
</dbReference>
<dbReference type="Proteomes" id="UP000661894">
    <property type="component" value="Unassembled WGS sequence"/>
</dbReference>
<evidence type="ECO:0000256" key="1">
    <source>
        <dbReference type="SAM" id="Phobius"/>
    </source>
</evidence>